<comment type="caution">
    <text evidence="1">The sequence shown here is derived from an EMBL/GenBank/DDBJ whole genome shotgun (WGS) entry which is preliminary data.</text>
</comment>
<evidence type="ECO:0000313" key="1">
    <source>
        <dbReference type="EMBL" id="CAG8502017.1"/>
    </source>
</evidence>
<sequence length="70" mass="7424">MGRDALMIVGITTNPTLFSNITANSTITFNIAANSTLTSSITTNIAANFLSENMTTTVLVKENSQPSNDQ</sequence>
<dbReference type="Proteomes" id="UP000789366">
    <property type="component" value="Unassembled WGS sequence"/>
</dbReference>
<name>A0ACA9KZF0_9GLOM</name>
<protein>
    <submittedName>
        <fullName evidence="1">7014_t:CDS:1</fullName>
    </submittedName>
</protein>
<evidence type="ECO:0000313" key="2">
    <source>
        <dbReference type="Proteomes" id="UP000789366"/>
    </source>
</evidence>
<reference evidence="1" key="1">
    <citation type="submission" date="2021-06" db="EMBL/GenBank/DDBJ databases">
        <authorList>
            <person name="Kallberg Y."/>
            <person name="Tangrot J."/>
            <person name="Rosling A."/>
        </authorList>
    </citation>
    <scope>NUCLEOTIDE SEQUENCE</scope>
    <source>
        <strain evidence="1">28 12/20/2015</strain>
    </source>
</reference>
<proteinExistence type="predicted"/>
<keyword evidence="2" id="KW-1185">Reference proteome</keyword>
<accession>A0ACA9KZF0</accession>
<gene>
    <name evidence="1" type="ORF">SPELUC_LOCUS3059</name>
</gene>
<dbReference type="EMBL" id="CAJVPW010002241">
    <property type="protein sequence ID" value="CAG8502017.1"/>
    <property type="molecule type" value="Genomic_DNA"/>
</dbReference>
<organism evidence="1 2">
    <name type="scientific">Cetraspora pellucida</name>
    <dbReference type="NCBI Taxonomy" id="1433469"/>
    <lineage>
        <taxon>Eukaryota</taxon>
        <taxon>Fungi</taxon>
        <taxon>Fungi incertae sedis</taxon>
        <taxon>Mucoromycota</taxon>
        <taxon>Glomeromycotina</taxon>
        <taxon>Glomeromycetes</taxon>
        <taxon>Diversisporales</taxon>
        <taxon>Gigasporaceae</taxon>
        <taxon>Cetraspora</taxon>
    </lineage>
</organism>